<dbReference type="CDD" id="cd00038">
    <property type="entry name" value="CAP_ED"/>
    <property type="match status" value="1"/>
</dbReference>
<evidence type="ECO:0000313" key="3">
    <source>
        <dbReference type="Proteomes" id="UP000251889"/>
    </source>
</evidence>
<name>A0A364XVM2_9BACT</name>
<sequence>MNTAVILAAIKKHVALDEAEANFLAEQLIPKKLKPGELIEESGEMTKFMIYVNSGCLMTYYTDKDGTDHVIQFATTGWWTGDLHSLQKKVPSIYSTRALVESEILLLPKVSLELVLEKYLKFERYFRIIFQNALVVSQQRIIHSYASTAEERYLHFSEKYSNLEQYVPLKYIASYLGITPEFLSKIRRKLMEK</sequence>
<comment type="caution">
    <text evidence="2">The sequence shown here is derived from an EMBL/GenBank/DDBJ whole genome shotgun (WGS) entry which is preliminary data.</text>
</comment>
<dbReference type="InterPro" id="IPR018490">
    <property type="entry name" value="cNMP-bd_dom_sf"/>
</dbReference>
<dbReference type="AlphaFoldDB" id="A0A364XVM2"/>
<reference evidence="2 3" key="1">
    <citation type="submission" date="2018-06" db="EMBL/GenBank/DDBJ databases">
        <title>Chryseolinea flavus sp. nov., a member of the phylum Bacteroidetes isolated from soil.</title>
        <authorList>
            <person name="Li Y."/>
            <person name="Wang J."/>
        </authorList>
    </citation>
    <scope>NUCLEOTIDE SEQUENCE [LARGE SCALE GENOMIC DNA]</scope>
    <source>
        <strain evidence="2 3">SDU1-6</strain>
    </source>
</reference>
<proteinExistence type="predicted"/>
<gene>
    <name evidence="2" type="ORF">DQQ10_23905</name>
</gene>
<dbReference type="SUPFAM" id="SSF51206">
    <property type="entry name" value="cAMP-binding domain-like"/>
    <property type="match status" value="1"/>
</dbReference>
<dbReference type="RefSeq" id="WP_112749462.1">
    <property type="nucleotide sequence ID" value="NZ_QMFY01000018.1"/>
</dbReference>
<dbReference type="Proteomes" id="UP000251889">
    <property type="component" value="Unassembled WGS sequence"/>
</dbReference>
<accession>A0A364XVM2</accession>
<dbReference type="InterPro" id="IPR000595">
    <property type="entry name" value="cNMP-bd_dom"/>
</dbReference>
<dbReference type="EMBL" id="QMFY01000018">
    <property type="protein sequence ID" value="RAV98377.1"/>
    <property type="molecule type" value="Genomic_DNA"/>
</dbReference>
<keyword evidence="3" id="KW-1185">Reference proteome</keyword>
<dbReference type="OrthoDB" id="1933280at2"/>
<dbReference type="Pfam" id="PF00027">
    <property type="entry name" value="cNMP_binding"/>
    <property type="match status" value="1"/>
</dbReference>
<evidence type="ECO:0000259" key="1">
    <source>
        <dbReference type="PROSITE" id="PS50042"/>
    </source>
</evidence>
<organism evidence="2 3">
    <name type="scientific">Pseudochryseolinea flava</name>
    <dbReference type="NCBI Taxonomy" id="2059302"/>
    <lineage>
        <taxon>Bacteria</taxon>
        <taxon>Pseudomonadati</taxon>
        <taxon>Bacteroidota</taxon>
        <taxon>Cytophagia</taxon>
        <taxon>Cytophagales</taxon>
        <taxon>Fulvivirgaceae</taxon>
        <taxon>Pseudochryseolinea</taxon>
    </lineage>
</organism>
<feature type="domain" description="Cyclic nucleotide-binding" evidence="1">
    <location>
        <begin position="16"/>
        <end position="116"/>
    </location>
</feature>
<dbReference type="InterPro" id="IPR014710">
    <property type="entry name" value="RmlC-like_jellyroll"/>
</dbReference>
<protein>
    <submittedName>
        <fullName evidence="2">Crp/Fnr family transcriptional regulator</fullName>
    </submittedName>
</protein>
<dbReference type="Gene3D" id="2.60.120.10">
    <property type="entry name" value="Jelly Rolls"/>
    <property type="match status" value="1"/>
</dbReference>
<evidence type="ECO:0000313" key="2">
    <source>
        <dbReference type="EMBL" id="RAV98377.1"/>
    </source>
</evidence>
<dbReference type="PROSITE" id="PS50042">
    <property type="entry name" value="CNMP_BINDING_3"/>
    <property type="match status" value="1"/>
</dbReference>